<gene>
    <name evidence="2" type="ORF">SS1G_04338</name>
</gene>
<feature type="compositionally biased region" description="Gly residues" evidence="1">
    <location>
        <begin position="20"/>
        <end position="35"/>
    </location>
</feature>
<evidence type="ECO:0000256" key="1">
    <source>
        <dbReference type="SAM" id="MobiDB-lite"/>
    </source>
</evidence>
<feature type="region of interest" description="Disordered" evidence="1">
    <location>
        <begin position="20"/>
        <end position="41"/>
    </location>
</feature>
<evidence type="ECO:0000313" key="2">
    <source>
        <dbReference type="EMBL" id="EDO01863.1"/>
    </source>
</evidence>
<dbReference type="KEGG" id="ssl:SS1G_04338"/>
<dbReference type="InParanoid" id="A7EG97"/>
<dbReference type="HOGENOM" id="CLU_3279764_0_0_1"/>
<keyword evidence="3" id="KW-1185">Reference proteome</keyword>
<dbReference type="EMBL" id="CH476625">
    <property type="protein sequence ID" value="EDO01863.1"/>
    <property type="molecule type" value="Genomic_DNA"/>
</dbReference>
<name>A7EG97_SCLS1</name>
<reference evidence="3" key="1">
    <citation type="journal article" date="2011" name="PLoS Genet.">
        <title>Genomic analysis of the necrotrophic fungal pathogens Sclerotinia sclerotiorum and Botrytis cinerea.</title>
        <authorList>
            <person name="Amselem J."/>
            <person name="Cuomo C.A."/>
            <person name="van Kan J.A."/>
            <person name="Viaud M."/>
            <person name="Benito E.P."/>
            <person name="Couloux A."/>
            <person name="Coutinho P.M."/>
            <person name="de Vries R.P."/>
            <person name="Dyer P.S."/>
            <person name="Fillinger S."/>
            <person name="Fournier E."/>
            <person name="Gout L."/>
            <person name="Hahn M."/>
            <person name="Kohn L."/>
            <person name="Lapalu N."/>
            <person name="Plummer K.M."/>
            <person name="Pradier J.M."/>
            <person name="Quevillon E."/>
            <person name="Sharon A."/>
            <person name="Simon A."/>
            <person name="ten Have A."/>
            <person name="Tudzynski B."/>
            <person name="Tudzynski P."/>
            <person name="Wincker P."/>
            <person name="Andrew M."/>
            <person name="Anthouard V."/>
            <person name="Beever R.E."/>
            <person name="Beffa R."/>
            <person name="Benoit I."/>
            <person name="Bouzid O."/>
            <person name="Brault B."/>
            <person name="Chen Z."/>
            <person name="Choquer M."/>
            <person name="Collemare J."/>
            <person name="Cotton P."/>
            <person name="Danchin E.G."/>
            <person name="Da Silva C."/>
            <person name="Gautier A."/>
            <person name="Giraud C."/>
            <person name="Giraud T."/>
            <person name="Gonzalez C."/>
            <person name="Grossetete S."/>
            <person name="Guldener U."/>
            <person name="Henrissat B."/>
            <person name="Howlett B.J."/>
            <person name="Kodira C."/>
            <person name="Kretschmer M."/>
            <person name="Lappartient A."/>
            <person name="Leroch M."/>
            <person name="Levis C."/>
            <person name="Mauceli E."/>
            <person name="Neuveglise C."/>
            <person name="Oeser B."/>
            <person name="Pearson M."/>
            <person name="Poulain J."/>
            <person name="Poussereau N."/>
            <person name="Quesneville H."/>
            <person name="Rascle C."/>
            <person name="Schumacher J."/>
            <person name="Segurens B."/>
            <person name="Sexton A."/>
            <person name="Silva E."/>
            <person name="Sirven C."/>
            <person name="Soanes D.M."/>
            <person name="Talbot N.J."/>
            <person name="Templeton M."/>
            <person name="Yandava C."/>
            <person name="Yarden O."/>
            <person name="Zeng Q."/>
            <person name="Rollins J.A."/>
            <person name="Lebrun M.H."/>
            <person name="Dickman M."/>
        </authorList>
    </citation>
    <scope>NUCLEOTIDE SEQUENCE [LARGE SCALE GENOMIC DNA]</scope>
    <source>
        <strain evidence="3">ATCC 18683 / 1980 / Ss-1</strain>
    </source>
</reference>
<accession>A7EG97</accession>
<evidence type="ECO:0000313" key="3">
    <source>
        <dbReference type="Proteomes" id="UP000001312"/>
    </source>
</evidence>
<dbReference type="Proteomes" id="UP000001312">
    <property type="component" value="Unassembled WGS sequence"/>
</dbReference>
<dbReference type="AlphaFoldDB" id="A7EG97"/>
<organism evidence="2 3">
    <name type="scientific">Sclerotinia sclerotiorum (strain ATCC 18683 / 1980 / Ss-1)</name>
    <name type="common">White mold</name>
    <name type="synonym">Whetzelinia sclerotiorum</name>
    <dbReference type="NCBI Taxonomy" id="665079"/>
    <lineage>
        <taxon>Eukaryota</taxon>
        <taxon>Fungi</taxon>
        <taxon>Dikarya</taxon>
        <taxon>Ascomycota</taxon>
        <taxon>Pezizomycotina</taxon>
        <taxon>Leotiomycetes</taxon>
        <taxon>Helotiales</taxon>
        <taxon>Sclerotiniaceae</taxon>
        <taxon>Sclerotinia</taxon>
    </lineage>
</organism>
<sequence length="41" mass="3965">MKSFLGCCAQNFDLRGGEGGEGGFGGAGGGGGGGRGRGRMW</sequence>
<protein>
    <submittedName>
        <fullName evidence="2">Uncharacterized protein</fullName>
    </submittedName>
</protein>
<dbReference type="RefSeq" id="XP_001594531.1">
    <property type="nucleotide sequence ID" value="XM_001594481.1"/>
</dbReference>
<dbReference type="GeneID" id="5490698"/>
<proteinExistence type="predicted"/>